<dbReference type="InterPro" id="IPR033122">
    <property type="entry name" value="LETM1-like_RBD"/>
</dbReference>
<evidence type="ECO:0000313" key="8">
    <source>
        <dbReference type="EMBL" id="GFF19695.1"/>
    </source>
</evidence>
<evidence type="ECO:0000256" key="6">
    <source>
        <dbReference type="ARBA" id="ARBA00023136"/>
    </source>
</evidence>
<name>A0A5M3ZDY8_ASPTE</name>
<dbReference type="GO" id="GO:0043022">
    <property type="term" value="F:ribosome binding"/>
    <property type="evidence" value="ECO:0007669"/>
    <property type="project" value="InterPro"/>
</dbReference>
<keyword evidence="2" id="KW-0812">Transmembrane</keyword>
<evidence type="ECO:0000313" key="9">
    <source>
        <dbReference type="Proteomes" id="UP000452235"/>
    </source>
</evidence>
<dbReference type="PROSITE" id="PS51758">
    <property type="entry name" value="LETM1_RBD"/>
    <property type="match status" value="1"/>
</dbReference>
<evidence type="ECO:0000256" key="5">
    <source>
        <dbReference type="ARBA" id="ARBA00023128"/>
    </source>
</evidence>
<protein>
    <submittedName>
        <fullName evidence="8">Uncharacterized protein</fullName>
    </submittedName>
</protein>
<reference evidence="8 9" key="1">
    <citation type="submission" date="2020-01" db="EMBL/GenBank/DDBJ databases">
        <title>Aspergillus terreus IFO 6365 whole genome shotgun sequence.</title>
        <authorList>
            <person name="Kanamasa S."/>
            <person name="Takahashi H."/>
        </authorList>
    </citation>
    <scope>NUCLEOTIDE SEQUENCE [LARGE SCALE GENOMIC DNA]</scope>
    <source>
        <strain evidence="8 9">IFO 6365</strain>
    </source>
</reference>
<comment type="subcellular location">
    <subcellularLocation>
        <location evidence="1">Mitochondrion inner membrane</location>
        <topology evidence="1">Single-pass membrane protein</topology>
    </subcellularLocation>
</comment>
<keyword evidence="9" id="KW-1185">Reference proteome</keyword>
<keyword evidence="6" id="KW-0472">Membrane</keyword>
<keyword evidence="4" id="KW-1133">Transmembrane helix</keyword>
<dbReference type="Proteomes" id="UP000452235">
    <property type="component" value="Unassembled WGS sequence"/>
</dbReference>
<organism evidence="8 9">
    <name type="scientific">Aspergillus terreus</name>
    <dbReference type="NCBI Taxonomy" id="33178"/>
    <lineage>
        <taxon>Eukaryota</taxon>
        <taxon>Fungi</taxon>
        <taxon>Dikarya</taxon>
        <taxon>Ascomycota</taxon>
        <taxon>Pezizomycotina</taxon>
        <taxon>Eurotiomycetes</taxon>
        <taxon>Eurotiomycetidae</taxon>
        <taxon>Eurotiales</taxon>
        <taxon>Aspergillaceae</taxon>
        <taxon>Aspergillus</taxon>
        <taxon>Aspergillus subgen. Circumdati</taxon>
    </lineage>
</organism>
<keyword evidence="3" id="KW-0999">Mitochondrion inner membrane</keyword>
<dbReference type="EMBL" id="BLJY01000010">
    <property type="protein sequence ID" value="GFF19695.1"/>
    <property type="molecule type" value="Genomic_DNA"/>
</dbReference>
<gene>
    <name evidence="8" type="ORF">ATEIFO6365_0010047500</name>
</gene>
<evidence type="ECO:0000256" key="7">
    <source>
        <dbReference type="SAM" id="MobiDB-lite"/>
    </source>
</evidence>
<evidence type="ECO:0000256" key="4">
    <source>
        <dbReference type="ARBA" id="ARBA00022989"/>
    </source>
</evidence>
<dbReference type="OrthoDB" id="73691at2759"/>
<dbReference type="AlphaFoldDB" id="A0A5M3ZDY8"/>
<dbReference type="PANTHER" id="PTHR14009">
    <property type="entry name" value="LEUCINE ZIPPER-EF-HAND CONTAINING TRANSMEMBRANE PROTEIN"/>
    <property type="match status" value="1"/>
</dbReference>
<comment type="caution">
    <text evidence="8">The sequence shown here is derived from an EMBL/GenBank/DDBJ whole genome shotgun (WGS) entry which is preliminary data.</text>
</comment>
<dbReference type="GO" id="GO:0005743">
    <property type="term" value="C:mitochondrial inner membrane"/>
    <property type="evidence" value="ECO:0007669"/>
    <property type="project" value="UniProtKB-SubCell"/>
</dbReference>
<dbReference type="PANTHER" id="PTHR14009:SF6">
    <property type="entry name" value="LETM1 RBD DOMAIN-CONTAINING PROTEIN"/>
    <property type="match status" value="1"/>
</dbReference>
<evidence type="ECO:0000256" key="1">
    <source>
        <dbReference type="ARBA" id="ARBA00004434"/>
    </source>
</evidence>
<sequence length="364" mass="39458">MPPPIALGVRRLRSHPQFLLPLSIYSIRPYSAKSHRRPSSSAQPPTSTRVPSTTSTATTSLPHDLNPPPSTRPADLNLPAALPASADTSTKLKRYIALGRAYLSFYKTGLKNVYHNYRASIPLRRALGLPAYIPSSPPRNADLAPAADKPNAPTGGASVFKAKVAAAQLSRANLQLVRRAAYDLRRMIPFTLILIVCGEMTPLVILALGNAVTPLTCRVPGQIAKARRKRVVEKRAALAAQTGSVSDPGMAAEVALLRGLSRPEWVERASVEEVMRACAVFGIAGKRRVDVLAPVYRARLRRYVEYLEVDDGLIRGCGGVGAMEAAEVTIAVEERGGVGIAEGLEGWDAEREERRWLEKWLHAA</sequence>
<dbReference type="InterPro" id="IPR044202">
    <property type="entry name" value="LETM1/MDM38-like"/>
</dbReference>
<proteinExistence type="predicted"/>
<evidence type="ECO:0000256" key="2">
    <source>
        <dbReference type="ARBA" id="ARBA00022692"/>
    </source>
</evidence>
<feature type="region of interest" description="Disordered" evidence="7">
    <location>
        <begin position="33"/>
        <end position="78"/>
    </location>
</feature>
<accession>A0A5M3ZDY8</accession>
<evidence type="ECO:0000256" key="3">
    <source>
        <dbReference type="ARBA" id="ARBA00022792"/>
    </source>
</evidence>
<dbReference type="GO" id="GO:0030003">
    <property type="term" value="P:intracellular monoatomic cation homeostasis"/>
    <property type="evidence" value="ECO:0007669"/>
    <property type="project" value="TreeGrafter"/>
</dbReference>
<feature type="compositionally biased region" description="Low complexity" evidence="7">
    <location>
        <begin position="44"/>
        <end position="62"/>
    </location>
</feature>
<keyword evidence="5" id="KW-0496">Mitochondrion</keyword>